<evidence type="ECO:0000313" key="1">
    <source>
        <dbReference type="EMBL" id="KAJ7551544.1"/>
    </source>
</evidence>
<dbReference type="Proteomes" id="UP001162992">
    <property type="component" value="Chromosome 6"/>
</dbReference>
<gene>
    <name evidence="1" type="ORF">O6H91_06G019800</name>
</gene>
<keyword evidence="2" id="KW-1185">Reference proteome</keyword>
<name>A0ACC2DBL2_DIPCM</name>
<proteinExistence type="predicted"/>
<comment type="caution">
    <text evidence="1">The sequence shown here is derived from an EMBL/GenBank/DDBJ whole genome shotgun (WGS) entry which is preliminary data.</text>
</comment>
<accession>A0ACC2DBL2</accession>
<organism evidence="1 2">
    <name type="scientific">Diphasiastrum complanatum</name>
    <name type="common">Issler's clubmoss</name>
    <name type="synonym">Lycopodium complanatum</name>
    <dbReference type="NCBI Taxonomy" id="34168"/>
    <lineage>
        <taxon>Eukaryota</taxon>
        <taxon>Viridiplantae</taxon>
        <taxon>Streptophyta</taxon>
        <taxon>Embryophyta</taxon>
        <taxon>Tracheophyta</taxon>
        <taxon>Lycopodiopsida</taxon>
        <taxon>Lycopodiales</taxon>
        <taxon>Lycopodiaceae</taxon>
        <taxon>Lycopodioideae</taxon>
        <taxon>Diphasiastrum</taxon>
    </lineage>
</organism>
<protein>
    <submittedName>
        <fullName evidence="1">Uncharacterized protein</fullName>
    </submittedName>
</protein>
<evidence type="ECO:0000313" key="2">
    <source>
        <dbReference type="Proteomes" id="UP001162992"/>
    </source>
</evidence>
<reference evidence="2" key="1">
    <citation type="journal article" date="2024" name="Proc. Natl. Acad. Sci. U.S.A.">
        <title>Extraordinary preservation of gene collinearity over three hundred million years revealed in homosporous lycophytes.</title>
        <authorList>
            <person name="Li C."/>
            <person name="Wickell D."/>
            <person name="Kuo L.Y."/>
            <person name="Chen X."/>
            <person name="Nie B."/>
            <person name="Liao X."/>
            <person name="Peng D."/>
            <person name="Ji J."/>
            <person name="Jenkins J."/>
            <person name="Williams M."/>
            <person name="Shu S."/>
            <person name="Plott C."/>
            <person name="Barry K."/>
            <person name="Rajasekar S."/>
            <person name="Grimwood J."/>
            <person name="Han X."/>
            <person name="Sun S."/>
            <person name="Hou Z."/>
            <person name="He W."/>
            <person name="Dai G."/>
            <person name="Sun C."/>
            <person name="Schmutz J."/>
            <person name="Leebens-Mack J.H."/>
            <person name="Li F.W."/>
            <person name="Wang L."/>
        </authorList>
    </citation>
    <scope>NUCLEOTIDE SEQUENCE [LARGE SCALE GENOMIC DNA]</scope>
    <source>
        <strain evidence="2">cv. PW_Plant_1</strain>
    </source>
</reference>
<dbReference type="EMBL" id="CM055097">
    <property type="protein sequence ID" value="KAJ7551544.1"/>
    <property type="molecule type" value="Genomic_DNA"/>
</dbReference>
<sequence length="617" mass="66410">MASRQAAVRFALRASHSRRSHWRSATRQPSAAIDSMKQAKVQPVFNEGGAVLPKCQIEATSCLLHTPVAGNFGSSQLRFALLPELYGGSKLSRTYSAADLPAHQEIGMPSLSPTMTQGNIAKWSKKEGDKVAAGDVLCEIETDKATLEMESMEEGYLAKILLDDGTKDIPVGKPIAIFVENEEDVAKFNNYQGSDAGPSTSSAVAKEETHPAYQEPEVQTGTTEAESLSVAHQKIGMPSLSPTMTQGNIAKWRKNEGDQVSAGDVLCEIETDKATLEMESMEDGYLAKILLGDGSKDVPVGKTIAIVVENKEDVSKFSSYKDSGSGPTEASTTPKEATSPPKKETPSQPASKKPEGGAVKADAQKLPGPSSSPSQTSDYTDIPVTQIRRVIAQRLLLSKQTIPHYYLTVDAKVDKLVVLRMELNSKLEGSSKSASEGQEKKKLSLNDFIIKAAALALRKVPQCNSSWTDNYIRQYNNVNISVAVQSEQGLFVPVIKDADKKGLSTIAEEVKLLAEKAKQNNLKPTDYEGGTFTVSNLGGPFNIHQFSAIVNPPQACILAVGTTEKRVLPSSQKNEYEAGTFISATLSCDHRVADGAIGAQWLAAFKGYIEDPSTLLL</sequence>